<evidence type="ECO:0000313" key="1">
    <source>
        <dbReference type="EMBL" id="HIQ83226.1"/>
    </source>
</evidence>
<proteinExistence type="predicted"/>
<dbReference type="AlphaFoldDB" id="A0A9D1CWW4"/>
<reference evidence="1" key="2">
    <citation type="journal article" date="2021" name="PeerJ">
        <title>Extensive microbial diversity within the chicken gut microbiome revealed by metagenomics and culture.</title>
        <authorList>
            <person name="Gilroy R."/>
            <person name="Ravi A."/>
            <person name="Getino M."/>
            <person name="Pursley I."/>
            <person name="Horton D.L."/>
            <person name="Alikhan N.F."/>
            <person name="Baker D."/>
            <person name="Gharbi K."/>
            <person name="Hall N."/>
            <person name="Watson M."/>
            <person name="Adriaenssens E.M."/>
            <person name="Foster-Nyarko E."/>
            <person name="Jarju S."/>
            <person name="Secka A."/>
            <person name="Antonio M."/>
            <person name="Oren A."/>
            <person name="Chaudhuri R.R."/>
            <person name="La Ragione R."/>
            <person name="Hildebrand F."/>
            <person name="Pallen M.J."/>
        </authorList>
    </citation>
    <scope>NUCLEOTIDE SEQUENCE</scope>
    <source>
        <strain evidence="1">ChiSjej6B24-2974</strain>
    </source>
</reference>
<gene>
    <name evidence="1" type="ORF">IAA52_09010</name>
</gene>
<dbReference type="EMBL" id="DVFZ01000089">
    <property type="protein sequence ID" value="HIQ83226.1"/>
    <property type="molecule type" value="Genomic_DNA"/>
</dbReference>
<reference evidence="1" key="1">
    <citation type="submission" date="2020-10" db="EMBL/GenBank/DDBJ databases">
        <authorList>
            <person name="Gilroy R."/>
        </authorList>
    </citation>
    <scope>NUCLEOTIDE SEQUENCE</scope>
    <source>
        <strain evidence="1">ChiSjej6B24-2974</strain>
    </source>
</reference>
<comment type="caution">
    <text evidence="1">The sequence shown here is derived from an EMBL/GenBank/DDBJ whole genome shotgun (WGS) entry which is preliminary data.</text>
</comment>
<organism evidence="1 2">
    <name type="scientific">Candidatus Pullichristensenella stercorigallinarum</name>
    <dbReference type="NCBI Taxonomy" id="2840909"/>
    <lineage>
        <taxon>Bacteria</taxon>
        <taxon>Bacillati</taxon>
        <taxon>Bacillota</taxon>
        <taxon>Clostridia</taxon>
        <taxon>Candidatus Pullichristensenella</taxon>
    </lineage>
</organism>
<sequence length="156" mass="16894">MNERRFGLRAASGVSLFLIVAVFALMALLTVVLGAGVYRSVVERAAVNHEARTAMAYVTGKLRAATGEVSIEKTEVGNDMLVLSEEIDGAVYETRIYAHQGLLYEVFAAADIEFSPEEGQPIATLENFQAQDEGGLLRLSVRAGGEDYTAHVALWE</sequence>
<accession>A0A9D1CWW4</accession>
<dbReference type="InterPro" id="IPR032340">
    <property type="entry name" value="DUF4860"/>
</dbReference>
<dbReference type="Proteomes" id="UP000824260">
    <property type="component" value="Unassembled WGS sequence"/>
</dbReference>
<evidence type="ECO:0000313" key="2">
    <source>
        <dbReference type="Proteomes" id="UP000824260"/>
    </source>
</evidence>
<name>A0A9D1CWW4_9FIRM</name>
<dbReference type="Pfam" id="PF16152">
    <property type="entry name" value="DUF4860"/>
    <property type="match status" value="1"/>
</dbReference>
<protein>
    <submittedName>
        <fullName evidence="1">DUF4860 domain-containing protein</fullName>
    </submittedName>
</protein>